<protein>
    <submittedName>
        <fullName evidence="1">Uncharacterized protein</fullName>
    </submittedName>
</protein>
<gene>
    <name evidence="1" type="ORF">VII00023_08729</name>
</gene>
<reference evidence="1 2" key="1">
    <citation type="journal article" date="2012" name="Int. J. Syst. Evol. Microbiol.">
        <title>Vibrio caribbeanicus sp. nov., isolated from the marine sponge Scleritoderma cyanea.</title>
        <authorList>
            <person name="Hoffmann M."/>
            <person name="Monday S.R."/>
            <person name="Allard M.W."/>
            <person name="Strain E.A."/>
            <person name="Whittaker P."/>
            <person name="Naum M."/>
            <person name="McCarthy P.J."/>
            <person name="Lopez J.V."/>
            <person name="Fischer M."/>
            <person name="Brown E.W."/>
        </authorList>
    </citation>
    <scope>NUCLEOTIDE SEQUENCE [LARGE SCALE GENOMIC DNA]</scope>
    <source>
        <strain evidence="1 2">ATCC 700023</strain>
    </source>
</reference>
<keyword evidence="2" id="KW-1185">Reference proteome</keyword>
<dbReference type="EMBL" id="AFWF01000224">
    <property type="protein sequence ID" value="EGU35576.1"/>
    <property type="molecule type" value="Genomic_DNA"/>
</dbReference>
<evidence type="ECO:0000313" key="1">
    <source>
        <dbReference type="EMBL" id="EGU35576.1"/>
    </source>
</evidence>
<organism evidence="1 2">
    <name type="scientific">Vibrio ichthyoenteri ATCC 700023</name>
    <dbReference type="NCBI Taxonomy" id="870968"/>
    <lineage>
        <taxon>Bacteria</taxon>
        <taxon>Pseudomonadati</taxon>
        <taxon>Pseudomonadota</taxon>
        <taxon>Gammaproteobacteria</taxon>
        <taxon>Vibrionales</taxon>
        <taxon>Vibrionaceae</taxon>
        <taxon>Vibrio</taxon>
    </lineage>
</organism>
<dbReference type="AlphaFoldDB" id="F9S5P7"/>
<evidence type="ECO:0000313" key="2">
    <source>
        <dbReference type="Proteomes" id="UP000004605"/>
    </source>
</evidence>
<sequence>MIKEIISQYLVNTGLLEIKTCHLSPRLNRQISEWERTKKKAFADVIAEAITGEITHPQHAGYSIGRDYKVKMLKRVTVDGSKLMAFDFYNDLLQSPLYKRADGIQGVYSACYDFSPKFLNDLDQHFAFNRNYNFLDLPQQAIPTVYDEMTYMKPNTAAIESAVSDTGNGLDIRERLYIWAIGEAAKQSGGVLYQYYNESRSGRLYTKGAFGLQSLSKAMREIVLDGYTCFDMNTAAYSILLSKVNNPSKYPTIKAYTEDRTKYRNQIAKDTGADIDDVKTCITALGLGSSISVSNNPVHTTKVDAPDWAIKKIKAHKFTQAFISELTKLRTEITDNCCNQRELDLLDAVKQDKIRDFYNKNGRYPRSVNYRGKFVSLYYQYYEMEALKAMRSITENKDDCLLLHDGLYTKTKKALMILRT</sequence>
<comment type="caution">
    <text evidence="1">The sequence shown here is derived from an EMBL/GenBank/DDBJ whole genome shotgun (WGS) entry which is preliminary data.</text>
</comment>
<name>F9S5P7_9VIBR</name>
<proteinExistence type="predicted"/>
<accession>F9S5P7</accession>
<dbReference type="Proteomes" id="UP000004605">
    <property type="component" value="Unassembled WGS sequence"/>
</dbReference>
<dbReference type="RefSeq" id="WP_006713819.1">
    <property type="nucleotide sequence ID" value="NZ_AFWF01000224.1"/>
</dbReference>
<dbReference type="OrthoDB" id="5879307at2"/>